<organism evidence="4 5">
    <name type="scientific">Vespula maculifrons</name>
    <name type="common">Eastern yellow jacket</name>
    <name type="synonym">Wasp</name>
    <dbReference type="NCBI Taxonomy" id="7453"/>
    <lineage>
        <taxon>Eukaryota</taxon>
        <taxon>Metazoa</taxon>
        <taxon>Ecdysozoa</taxon>
        <taxon>Arthropoda</taxon>
        <taxon>Hexapoda</taxon>
        <taxon>Insecta</taxon>
        <taxon>Pterygota</taxon>
        <taxon>Neoptera</taxon>
        <taxon>Endopterygota</taxon>
        <taxon>Hymenoptera</taxon>
        <taxon>Apocrita</taxon>
        <taxon>Aculeata</taxon>
        <taxon>Vespoidea</taxon>
        <taxon>Vespidae</taxon>
        <taxon>Vespinae</taxon>
        <taxon>Vespula</taxon>
    </lineage>
</organism>
<accession>A0ABD2CHJ2</accession>
<dbReference type="SUPFAM" id="SSF51206">
    <property type="entry name" value="cAMP-binding domain-like"/>
    <property type="match status" value="1"/>
</dbReference>
<evidence type="ECO:0000256" key="2">
    <source>
        <dbReference type="SAM" id="Phobius"/>
    </source>
</evidence>
<dbReference type="InterPro" id="IPR037151">
    <property type="entry name" value="AlkB-like_sf"/>
</dbReference>
<comment type="caution">
    <text evidence="4">The sequence shown here is derived from an EMBL/GenBank/DDBJ whole genome shotgun (WGS) entry which is preliminary data.</text>
</comment>
<feature type="transmembrane region" description="Helical" evidence="2">
    <location>
        <begin position="386"/>
        <end position="405"/>
    </location>
</feature>
<dbReference type="Gene3D" id="1.10.287.630">
    <property type="entry name" value="Helix hairpin bin"/>
    <property type="match status" value="1"/>
</dbReference>
<comment type="cofactor">
    <cofactor evidence="1">
        <name>Fe(2+)</name>
        <dbReference type="ChEBI" id="CHEBI:29033"/>
    </cofactor>
</comment>
<sequence length="726" mass="86608">MIKVPLVRWVQNNFVYSTSQHIIFKFPKCTIANLNNIVNKANKNTTNWKDDLYRTMKVYPNFITEEEEISLMKEIDPYMQRLRYEFSHWDDAIHGYRETERKQWNEQNMKVINRIRQKAFPPGMPQLNLVHILDLTAEGWIKPHVDSIRFCGDVIAGLSLLSDSVMRLTMVSHEQEYREDFLLPRKSLYIMNGVARQKYNHEILKSEESYFQGQKIPRSRHTEQNIKKQISHKGGFSYFLFFKRAVSSKYLFIKWCFKNRATMNYEINRHFQYYPYMIHPFSVFRIYWEIIMIITSFITLIINPIFLAFYMDEKKQWYIYSNILDCIILCDVIMYFFTGYYDHWKSIVILDPYIIARKYIKSTFIVDILPAMPCQLINFIVNKSAWYFVILNLVKIIRIRAIIVYSRRLCSIYQINRQWYKLFEMCIIIIISVHWAACLEYYIPLIVSNVFGRNRGSWIDSDALKERGTNFHKYLICLNRATIALVCSAHYLDMKTPDDMLVNIILSVMGMLGFLFALAQIMQFINTLQSATKTHYKHFQQLQEYIKYKQLPYNLQHRILEYFNYCSKKKFTTYQHIIHQVSSYLQEELILHTYMKFINNVPLFQYIPESVMSQLINVLNFEIYLENDIIVKAGEEGDGLYFIASGTVAIYNNLWKEVCHLEDGTYFGDVFLFLKSMHHNVNIVAIEICEIYILYRTNFQLIMESHPDLFNVLYNAVSKHVNKPSL</sequence>
<dbReference type="InterPro" id="IPR018488">
    <property type="entry name" value="cNMP-bd_CS"/>
</dbReference>
<dbReference type="InterPro" id="IPR018490">
    <property type="entry name" value="cNMP-bd_dom_sf"/>
</dbReference>
<name>A0ABD2CHJ2_VESMC</name>
<dbReference type="SUPFAM" id="SSF51197">
    <property type="entry name" value="Clavaminate synthase-like"/>
    <property type="match status" value="1"/>
</dbReference>
<feature type="domain" description="Cyclic nucleotide-binding" evidence="3">
    <location>
        <begin position="603"/>
        <end position="720"/>
    </location>
</feature>
<dbReference type="SMART" id="SM00100">
    <property type="entry name" value="cNMP"/>
    <property type="match status" value="1"/>
</dbReference>
<dbReference type="InterPro" id="IPR000595">
    <property type="entry name" value="cNMP-bd_dom"/>
</dbReference>
<feature type="transmembrane region" description="Helical" evidence="2">
    <location>
        <begin position="286"/>
        <end position="311"/>
    </location>
</feature>
<dbReference type="AlphaFoldDB" id="A0ABD2CHJ2"/>
<dbReference type="InterPro" id="IPR051413">
    <property type="entry name" value="K/Na_HCN_channel"/>
</dbReference>
<dbReference type="Gene3D" id="2.60.120.590">
    <property type="entry name" value="Alpha-ketoglutarate-dependent dioxygenase AlkB-like"/>
    <property type="match status" value="1"/>
</dbReference>
<feature type="transmembrane region" description="Helical" evidence="2">
    <location>
        <begin position="426"/>
        <end position="451"/>
    </location>
</feature>
<reference evidence="4 5" key="1">
    <citation type="journal article" date="2024" name="Ann. Entomol. Soc. Am.">
        <title>Genomic analyses of the southern and eastern yellowjacket wasps (Hymenoptera: Vespidae) reveal evolutionary signatures of social life.</title>
        <authorList>
            <person name="Catto M.A."/>
            <person name="Caine P.B."/>
            <person name="Orr S.E."/>
            <person name="Hunt B.G."/>
            <person name="Goodisman M.A.D."/>
        </authorList>
    </citation>
    <scope>NUCLEOTIDE SEQUENCE [LARGE SCALE GENOMIC DNA]</scope>
    <source>
        <strain evidence="4">232</strain>
        <tissue evidence="4">Head and thorax</tissue>
    </source>
</reference>
<gene>
    <name evidence="4" type="ORF">V1477_007093</name>
</gene>
<feature type="transmembrane region" description="Helical" evidence="2">
    <location>
        <begin position="317"/>
        <end position="338"/>
    </location>
</feature>
<dbReference type="EMBL" id="JAYRBN010000050">
    <property type="protein sequence ID" value="KAL2744551.1"/>
    <property type="molecule type" value="Genomic_DNA"/>
</dbReference>
<dbReference type="PANTHER" id="PTHR45689">
    <property type="entry name" value="I[[H]] CHANNEL, ISOFORM E"/>
    <property type="match status" value="1"/>
</dbReference>
<evidence type="ECO:0000313" key="5">
    <source>
        <dbReference type="Proteomes" id="UP001607303"/>
    </source>
</evidence>
<evidence type="ECO:0000256" key="1">
    <source>
        <dbReference type="ARBA" id="ARBA00001954"/>
    </source>
</evidence>
<keyword evidence="2" id="KW-0472">Membrane</keyword>
<dbReference type="PROSITE" id="PS00888">
    <property type="entry name" value="CNMP_BINDING_1"/>
    <property type="match status" value="1"/>
</dbReference>
<dbReference type="Gene3D" id="2.60.120.10">
    <property type="entry name" value="Jelly Rolls"/>
    <property type="match status" value="1"/>
</dbReference>
<evidence type="ECO:0000259" key="3">
    <source>
        <dbReference type="PROSITE" id="PS50042"/>
    </source>
</evidence>
<keyword evidence="2" id="KW-1133">Transmembrane helix</keyword>
<dbReference type="Pfam" id="PF00027">
    <property type="entry name" value="cNMP_binding"/>
    <property type="match status" value="1"/>
</dbReference>
<evidence type="ECO:0000313" key="4">
    <source>
        <dbReference type="EMBL" id="KAL2744551.1"/>
    </source>
</evidence>
<keyword evidence="2" id="KW-0812">Transmembrane</keyword>
<protein>
    <submittedName>
        <fullName evidence="4">Potassium/sodium hyperpolarization-activated cyclic nucleotide-gated channel 1-like</fullName>
    </submittedName>
</protein>
<proteinExistence type="predicted"/>
<dbReference type="InterPro" id="IPR014710">
    <property type="entry name" value="RmlC-like_jellyroll"/>
</dbReference>
<dbReference type="Proteomes" id="UP001607303">
    <property type="component" value="Unassembled WGS sequence"/>
</dbReference>
<dbReference type="SUPFAM" id="SSF81324">
    <property type="entry name" value="Voltage-gated potassium channels"/>
    <property type="match status" value="1"/>
</dbReference>
<dbReference type="Gene3D" id="1.10.287.70">
    <property type="match status" value="1"/>
</dbReference>
<keyword evidence="5" id="KW-1185">Reference proteome</keyword>
<dbReference type="PANTHER" id="PTHR45689:SF14">
    <property type="entry name" value="CYCLIC NUCLEOTIDE-GATED CATION CHANNEL SUBUNIT A-LIKE PROTEIN"/>
    <property type="match status" value="1"/>
</dbReference>
<dbReference type="PROSITE" id="PS50042">
    <property type="entry name" value="CNMP_BINDING_3"/>
    <property type="match status" value="1"/>
</dbReference>
<dbReference type="CDD" id="cd00038">
    <property type="entry name" value="CAP_ED"/>
    <property type="match status" value="1"/>
</dbReference>
<feature type="transmembrane region" description="Helical" evidence="2">
    <location>
        <begin position="504"/>
        <end position="525"/>
    </location>
</feature>